<sequence length="312" mass="35641">MNDAKNGSLTRSIIPHLWFDKAAKEAAEFYCTVFPDSKVTSAVTLRDTPSGDSDLVTFTVWGHPFMAISAGPYFKINPSISFIVNFDPSREENAREMLDEAWSKLSKDGTALMPLDKYPFSERYGWIQDKYGVSWQLMLTNPDGEPRPAIIPSMMFVGENYGKAEQAREFYLSVFRNAKSGNLFRYGPGHEPDREEAVMFTDFMLENTWFTAMDSAHEHHFNFNEAVSLLVNCEAQEDIDYYWEKLSAVPEAEQCGWLKDKYGVSWQISPALLDEMMTKGTPEQIDRVTQAFLKMKKFDLAELQKAFQGDRG</sequence>
<keyword evidence="3" id="KW-1185">Reference proteome</keyword>
<dbReference type="Proteomes" id="UP000029278">
    <property type="component" value="Unassembled WGS sequence"/>
</dbReference>
<dbReference type="GeneID" id="77008115"/>
<dbReference type="CDD" id="cd06588">
    <property type="entry name" value="PhnB_like"/>
    <property type="match status" value="2"/>
</dbReference>
<feature type="domain" description="PhnB-like" evidence="1">
    <location>
        <begin position="12"/>
        <end position="137"/>
    </location>
</feature>
<dbReference type="SUPFAM" id="SSF54593">
    <property type="entry name" value="Glyoxalase/Bleomycin resistance protein/Dihydroxybiphenyl dioxygenase"/>
    <property type="match status" value="2"/>
</dbReference>
<dbReference type="EMBL" id="JMQA01000001">
    <property type="protein sequence ID" value="KFN12219.1"/>
    <property type="molecule type" value="Genomic_DNA"/>
</dbReference>
<dbReference type="PANTHER" id="PTHR33990">
    <property type="entry name" value="PROTEIN YJDN-RELATED"/>
    <property type="match status" value="1"/>
</dbReference>
<dbReference type="HOGENOM" id="CLU_054535_0_0_9"/>
<dbReference type="InterPro" id="IPR028973">
    <property type="entry name" value="PhnB-like"/>
</dbReference>
<keyword evidence="2" id="KW-0808">Transferase</keyword>
<evidence type="ECO:0000313" key="2">
    <source>
        <dbReference type="EMBL" id="KFN12219.1"/>
    </source>
</evidence>
<evidence type="ECO:0000259" key="1">
    <source>
        <dbReference type="Pfam" id="PF06983"/>
    </source>
</evidence>
<dbReference type="Pfam" id="PF06983">
    <property type="entry name" value="3-dmu-9_3-mt"/>
    <property type="match status" value="2"/>
</dbReference>
<keyword evidence="2" id="KW-0830">Ubiquinone</keyword>
<gene>
    <name evidence="2" type="ORF">DJ90_1868</name>
</gene>
<dbReference type="Gene3D" id="3.30.720.110">
    <property type="match status" value="1"/>
</dbReference>
<dbReference type="Gene3D" id="3.30.720.100">
    <property type="match status" value="1"/>
</dbReference>
<evidence type="ECO:0000313" key="3">
    <source>
        <dbReference type="Proteomes" id="UP000029278"/>
    </source>
</evidence>
<organism evidence="2 3">
    <name type="scientific">Paenibacillus macerans</name>
    <name type="common">Bacillus macerans</name>
    <dbReference type="NCBI Taxonomy" id="44252"/>
    <lineage>
        <taxon>Bacteria</taxon>
        <taxon>Bacillati</taxon>
        <taxon>Bacillota</taxon>
        <taxon>Bacilli</taxon>
        <taxon>Bacillales</taxon>
        <taxon>Paenibacillaceae</taxon>
        <taxon>Paenibacillus</taxon>
    </lineage>
</organism>
<reference evidence="2 3" key="1">
    <citation type="submission" date="2014-04" db="EMBL/GenBank/DDBJ databases">
        <authorList>
            <person name="Bishop-Lilly K.A."/>
            <person name="Broomall S.M."/>
            <person name="Chain P.S."/>
            <person name="Chertkov O."/>
            <person name="Coyne S.R."/>
            <person name="Daligault H.E."/>
            <person name="Davenport K.W."/>
            <person name="Erkkila T."/>
            <person name="Frey K.G."/>
            <person name="Gibbons H.S."/>
            <person name="Gu W."/>
            <person name="Jaissle J."/>
            <person name="Johnson S.L."/>
            <person name="Koroleva G.I."/>
            <person name="Ladner J.T."/>
            <person name="Lo C.-C."/>
            <person name="Minogue T.D."/>
            <person name="Munk C."/>
            <person name="Palacios G.F."/>
            <person name="Redden C.L."/>
            <person name="Rosenzweig C.N."/>
            <person name="Scholz M.B."/>
            <person name="Teshima H."/>
            <person name="Xu Y."/>
        </authorList>
    </citation>
    <scope>NUCLEOTIDE SEQUENCE [LARGE SCALE GENOMIC DNA]</scope>
    <source>
        <strain evidence="2 3">8244</strain>
    </source>
</reference>
<protein>
    <submittedName>
        <fullName evidence="2">3-demethylubiquinone-9 3-methyltransferase family protein</fullName>
    </submittedName>
</protein>
<dbReference type="GO" id="GO:0008168">
    <property type="term" value="F:methyltransferase activity"/>
    <property type="evidence" value="ECO:0007669"/>
    <property type="project" value="UniProtKB-KW"/>
</dbReference>
<name>A0A090ZLG6_PAEMA</name>
<accession>A0A090ZLG6</accession>
<dbReference type="InterPro" id="IPR029068">
    <property type="entry name" value="Glyas_Bleomycin-R_OHBP_Dase"/>
</dbReference>
<proteinExistence type="predicted"/>
<dbReference type="Gene3D" id="3.10.180.10">
    <property type="entry name" value="2,3-Dihydroxybiphenyl 1,2-Dioxygenase, domain 1"/>
    <property type="match status" value="1"/>
</dbReference>
<comment type="caution">
    <text evidence="2">The sequence shown here is derived from an EMBL/GenBank/DDBJ whole genome shotgun (WGS) entry which is preliminary data.</text>
</comment>
<keyword evidence="2" id="KW-0489">Methyltransferase</keyword>
<dbReference type="GO" id="GO:0032259">
    <property type="term" value="P:methylation"/>
    <property type="evidence" value="ECO:0007669"/>
    <property type="project" value="UniProtKB-KW"/>
</dbReference>
<dbReference type="STRING" id="44252.DJ90_1868"/>
<dbReference type="AlphaFoldDB" id="A0A090ZLG6"/>
<dbReference type="OrthoDB" id="9806473at2"/>
<feature type="domain" description="PhnB-like" evidence="1">
    <location>
        <begin position="149"/>
        <end position="268"/>
    </location>
</feature>
<dbReference type="PATRIC" id="fig|44252.3.peg.68"/>
<dbReference type="RefSeq" id="WP_036624056.1">
    <property type="nucleotide sequence ID" value="NZ_JAQCVN010000003.1"/>
</dbReference>